<reference evidence="1 2" key="1">
    <citation type="submission" date="2020-05" db="EMBL/GenBank/DDBJ databases">
        <title>Thiomicrorhabdus sediminis sp.nov. and Thiomicrorhabdus xiamenensis sp.nov., novel sulfur-oxidizing bacteria isolated from coastal sediment.</title>
        <authorList>
            <person name="Liu X."/>
        </authorList>
    </citation>
    <scope>NUCLEOTIDE SEQUENCE [LARGE SCALE GENOMIC DNA]</scope>
    <source>
        <strain evidence="1 2">G2</strain>
    </source>
</reference>
<organism evidence="1 2">
    <name type="scientific">Thiomicrorhabdus xiamenensis</name>
    <dbReference type="NCBI Taxonomy" id="2739063"/>
    <lineage>
        <taxon>Bacteria</taxon>
        <taxon>Pseudomonadati</taxon>
        <taxon>Pseudomonadota</taxon>
        <taxon>Gammaproteobacteria</taxon>
        <taxon>Thiotrichales</taxon>
        <taxon>Piscirickettsiaceae</taxon>
        <taxon>Thiomicrorhabdus</taxon>
    </lineage>
</organism>
<keyword evidence="2" id="KW-1185">Reference proteome</keyword>
<name>A0A7D4NP74_9GAMM</name>
<proteinExistence type="predicted"/>
<dbReference type="KEGG" id="txa:HQN79_01110"/>
<dbReference type="AlphaFoldDB" id="A0A7D4NP74"/>
<dbReference type="EMBL" id="CP054020">
    <property type="protein sequence ID" value="QKI88271.1"/>
    <property type="molecule type" value="Genomic_DNA"/>
</dbReference>
<dbReference type="RefSeq" id="WP_173283867.1">
    <property type="nucleotide sequence ID" value="NZ_CP054020.1"/>
</dbReference>
<sequence length="168" mass="19740">MAPPPVSSSLCEQRQNQHDNCIWRHCDKASERCICFTASADTLPGIDYRTVLIDLKSWDRYWQQDRCNYVPQDLTDFPHACCQNRADYVAEINMHRQKIERWHQQLQADDKVPAVCFEKMLSNGFLRIRQGRHRIAYLRQLDFPVFAAAIPLQRMDDFSRQNLILAAL</sequence>
<evidence type="ECO:0000313" key="2">
    <source>
        <dbReference type="Proteomes" id="UP000504724"/>
    </source>
</evidence>
<accession>A0A7D4NP74</accession>
<evidence type="ECO:0000313" key="1">
    <source>
        <dbReference type="EMBL" id="QKI88271.1"/>
    </source>
</evidence>
<protein>
    <submittedName>
        <fullName evidence="1">Uncharacterized protein</fullName>
    </submittedName>
</protein>
<gene>
    <name evidence="1" type="ORF">HQN79_01110</name>
</gene>
<dbReference type="Proteomes" id="UP000504724">
    <property type="component" value="Chromosome"/>
</dbReference>